<feature type="compositionally biased region" description="Polar residues" evidence="2">
    <location>
        <begin position="329"/>
        <end position="342"/>
    </location>
</feature>
<comment type="caution">
    <text evidence="3">The sequence shown here is derived from an EMBL/GenBank/DDBJ whole genome shotgun (WGS) entry which is preliminary data.</text>
</comment>
<dbReference type="EMBL" id="LJSK01000195">
    <property type="protein sequence ID" value="KPI85313.1"/>
    <property type="molecule type" value="Genomic_DNA"/>
</dbReference>
<feature type="compositionally biased region" description="Basic and acidic residues" evidence="2">
    <location>
        <begin position="731"/>
        <end position="740"/>
    </location>
</feature>
<evidence type="ECO:0000313" key="4">
    <source>
        <dbReference type="Proteomes" id="UP000038009"/>
    </source>
</evidence>
<dbReference type="Proteomes" id="UP000038009">
    <property type="component" value="Unassembled WGS sequence"/>
</dbReference>
<accession>A0A0N1IJP3</accession>
<feature type="region of interest" description="Disordered" evidence="2">
    <location>
        <begin position="329"/>
        <end position="365"/>
    </location>
</feature>
<dbReference type="InterPro" id="IPR011990">
    <property type="entry name" value="TPR-like_helical_dom_sf"/>
</dbReference>
<protein>
    <submittedName>
        <fullName evidence="3">Uncharacterized protein</fullName>
    </submittedName>
</protein>
<gene>
    <name evidence="3" type="ORF">ABL78_5625</name>
</gene>
<name>A0A0N1IJP3_LEPSE</name>
<feature type="region of interest" description="Disordered" evidence="2">
    <location>
        <begin position="731"/>
        <end position="778"/>
    </location>
</feature>
<reference evidence="3 4" key="1">
    <citation type="journal article" date="2015" name="PLoS Pathog.">
        <title>Leptomonas seymouri: Adaptations to the Dixenous Life Cycle Analyzed by Genome Sequencing, Transcriptome Profiling and Co-infection with Leishmania donovani.</title>
        <authorList>
            <person name="Kraeva N."/>
            <person name="Butenko A."/>
            <person name="Hlavacova J."/>
            <person name="Kostygov A."/>
            <person name="Myskova J."/>
            <person name="Grybchuk D."/>
            <person name="Lestinova T."/>
            <person name="Votypka J."/>
            <person name="Volf P."/>
            <person name="Opperdoes F."/>
            <person name="Flegontov P."/>
            <person name="Lukes J."/>
            <person name="Yurchenko V."/>
        </authorList>
    </citation>
    <scope>NUCLEOTIDE SEQUENCE [LARGE SCALE GENOMIC DNA]</scope>
    <source>
        <strain evidence="3 4">ATCC 30220</strain>
    </source>
</reference>
<dbReference type="AlphaFoldDB" id="A0A0N1IJP3"/>
<evidence type="ECO:0000256" key="2">
    <source>
        <dbReference type="SAM" id="MobiDB-lite"/>
    </source>
</evidence>
<dbReference type="PROSITE" id="PS51375">
    <property type="entry name" value="PPR"/>
    <property type="match status" value="1"/>
</dbReference>
<sequence>MLHHVPPSLSRRLAACSLCRSSAAVSAGCSRAAPSDHGATTVARRHVHERPFQELPEDLSQGEAYARARDALLQLNVMHRLGIEPDALMYTALIATMGRAGLEWQAYKLFSRMIEQDVKPLPETYVALRDATSKHRVELREQIQTKIEEAVDVFPEELAGAERERQREEDRRCVAKFKEYMRGALPATRAETPTAAAPAVADASKPSESAKTTSDELPSTPAATMHIRNPSDAWHAAQMATEHRSHAQGLAQGESAADLRAALERLDEEELRIYLAAQRQLRHGTKAQLIDRVLQRVGANAIRAMLDRRAHYFRSVEQILATDLRQLNASGSGVAPQGTSATAAGEGPGAGVERDRTLTTSEQDAARPDVLHAPWGILRRPMRRRPEPPAPRNAERLERIRLSEPELMLLRQKAETNELDELPESLLRRYAYQFQLRWRRSKGAASLLEAVQWHVITYFPSAVQLSAENSEKGWAASAAPTPAIRLEKEEEGMRQTLENFEAFRIIAQRTSNLQVVDSKEINRHLQHVRRETVRQERKMEHTLRRERHVMEATGLAASAKTFTPLPMEDEGDMQVLGITADATSVAGGSATTGMTPAEDVPTSLITSGVADNGGAEAGAEDDATVSELPPWALFEEEDEFNLSTGHFGDPDTGRFQELSDSKVRLLPSRSAQAKWSVDRQLLPTSLKDIVHEAELGQQQRHEAIEREYERRLQYTKYRKWDLLIAKAQSKRSMDRARKAEAGATQPLPAKRRLSQLLRKGRDRERVSEETRARYSKGL</sequence>
<feature type="compositionally biased region" description="Basic and acidic residues" evidence="2">
    <location>
        <begin position="759"/>
        <end position="772"/>
    </location>
</feature>
<evidence type="ECO:0000313" key="3">
    <source>
        <dbReference type="EMBL" id="KPI85313.1"/>
    </source>
</evidence>
<organism evidence="3 4">
    <name type="scientific">Leptomonas seymouri</name>
    <dbReference type="NCBI Taxonomy" id="5684"/>
    <lineage>
        <taxon>Eukaryota</taxon>
        <taxon>Discoba</taxon>
        <taxon>Euglenozoa</taxon>
        <taxon>Kinetoplastea</taxon>
        <taxon>Metakinetoplastina</taxon>
        <taxon>Trypanosomatida</taxon>
        <taxon>Trypanosomatidae</taxon>
        <taxon>Leishmaniinae</taxon>
        <taxon>Leptomonas</taxon>
    </lineage>
</organism>
<keyword evidence="4" id="KW-1185">Reference proteome</keyword>
<evidence type="ECO:0000256" key="1">
    <source>
        <dbReference type="PROSITE-ProRule" id="PRU00708"/>
    </source>
</evidence>
<feature type="compositionally biased region" description="Low complexity" evidence="2">
    <location>
        <begin position="185"/>
        <end position="203"/>
    </location>
</feature>
<dbReference type="VEuPathDB" id="TriTrypDB:Lsey_0195_0060"/>
<dbReference type="OrthoDB" id="185373at2759"/>
<feature type="repeat" description="PPR" evidence="1">
    <location>
        <begin position="86"/>
        <end position="120"/>
    </location>
</feature>
<feature type="compositionally biased region" description="Polar residues" evidence="2">
    <location>
        <begin position="206"/>
        <end position="217"/>
    </location>
</feature>
<dbReference type="Gene3D" id="1.25.40.10">
    <property type="entry name" value="Tetratricopeptide repeat domain"/>
    <property type="match status" value="1"/>
</dbReference>
<proteinExistence type="predicted"/>
<dbReference type="OMA" id="RARLEWQ"/>
<dbReference type="InterPro" id="IPR002885">
    <property type="entry name" value="PPR_rpt"/>
</dbReference>
<feature type="region of interest" description="Disordered" evidence="2">
    <location>
        <begin position="185"/>
        <end position="222"/>
    </location>
</feature>